<accession>A0A9K3CWR9</accession>
<sequence>MYYCENEHIYALVGCVLCIAELVVFSIYCIKNTAAQERKKRELKNLHTVHAVLRSFSATRDLISPHNENTNDDERATLIDSHVSSGLTSNPLSNPLSGLGGTDTHIHTGLGGTDKLMSSAGSLWKKRAADKRIARERGEEASKEEE</sequence>
<keyword evidence="2" id="KW-1133">Transmembrane helix</keyword>
<dbReference type="EMBL" id="BDIP01000900">
    <property type="protein sequence ID" value="GIQ83029.1"/>
    <property type="molecule type" value="Genomic_DNA"/>
</dbReference>
<evidence type="ECO:0000313" key="4">
    <source>
        <dbReference type="Proteomes" id="UP000265618"/>
    </source>
</evidence>
<dbReference type="AlphaFoldDB" id="A0A9K3CWR9"/>
<feature type="transmembrane region" description="Helical" evidence="2">
    <location>
        <begin position="9"/>
        <end position="28"/>
    </location>
</feature>
<organism evidence="3 4">
    <name type="scientific">Kipferlia bialata</name>
    <dbReference type="NCBI Taxonomy" id="797122"/>
    <lineage>
        <taxon>Eukaryota</taxon>
        <taxon>Metamonada</taxon>
        <taxon>Carpediemonas-like organisms</taxon>
        <taxon>Kipferlia</taxon>
    </lineage>
</organism>
<name>A0A9K3CWR9_9EUKA</name>
<keyword evidence="2" id="KW-0472">Membrane</keyword>
<feature type="region of interest" description="Disordered" evidence="1">
    <location>
        <begin position="63"/>
        <end position="104"/>
    </location>
</feature>
<proteinExistence type="predicted"/>
<comment type="caution">
    <text evidence="3">The sequence shown here is derived from an EMBL/GenBank/DDBJ whole genome shotgun (WGS) entry which is preliminary data.</text>
</comment>
<evidence type="ECO:0000313" key="3">
    <source>
        <dbReference type="EMBL" id="GIQ83029.1"/>
    </source>
</evidence>
<feature type="non-terminal residue" evidence="3">
    <location>
        <position position="1"/>
    </location>
</feature>
<keyword evidence="2" id="KW-0812">Transmembrane</keyword>
<feature type="compositionally biased region" description="Polar residues" evidence="1">
    <location>
        <begin position="82"/>
        <end position="96"/>
    </location>
</feature>
<evidence type="ECO:0000256" key="1">
    <source>
        <dbReference type="SAM" id="MobiDB-lite"/>
    </source>
</evidence>
<reference evidence="3 4" key="1">
    <citation type="journal article" date="2018" name="PLoS ONE">
        <title>The draft genome of Kipferlia bialata reveals reductive genome evolution in fornicate parasites.</title>
        <authorList>
            <person name="Tanifuji G."/>
            <person name="Takabayashi S."/>
            <person name="Kume K."/>
            <person name="Takagi M."/>
            <person name="Nakayama T."/>
            <person name="Kamikawa R."/>
            <person name="Inagaki Y."/>
            <person name="Hashimoto T."/>
        </authorList>
    </citation>
    <scope>NUCLEOTIDE SEQUENCE [LARGE SCALE GENOMIC DNA]</scope>
    <source>
        <strain evidence="3">NY0173</strain>
    </source>
</reference>
<dbReference type="Proteomes" id="UP000265618">
    <property type="component" value="Unassembled WGS sequence"/>
</dbReference>
<keyword evidence="4" id="KW-1185">Reference proteome</keyword>
<evidence type="ECO:0000256" key="2">
    <source>
        <dbReference type="SAM" id="Phobius"/>
    </source>
</evidence>
<feature type="region of interest" description="Disordered" evidence="1">
    <location>
        <begin position="124"/>
        <end position="146"/>
    </location>
</feature>
<protein>
    <submittedName>
        <fullName evidence="3">Uncharacterized protein</fullName>
    </submittedName>
</protein>
<gene>
    <name evidence="3" type="ORF">KIPB_004275</name>
</gene>
<feature type="compositionally biased region" description="Basic and acidic residues" evidence="1">
    <location>
        <begin position="130"/>
        <end position="146"/>
    </location>
</feature>